<organism evidence="6 7">
    <name type="scientific">Limnothrix redekei LRLZ20PSL1</name>
    <dbReference type="NCBI Taxonomy" id="3112953"/>
    <lineage>
        <taxon>Bacteria</taxon>
        <taxon>Bacillati</taxon>
        <taxon>Cyanobacteriota</taxon>
        <taxon>Cyanophyceae</taxon>
        <taxon>Pseudanabaenales</taxon>
        <taxon>Pseudanabaenaceae</taxon>
        <taxon>Limnothrix</taxon>
    </lineage>
</organism>
<comment type="caution">
    <text evidence="6">The sequence shown here is derived from an EMBL/GenBank/DDBJ whole genome shotgun (WGS) entry which is preliminary data.</text>
</comment>
<dbReference type="Gene3D" id="3.50.50.60">
    <property type="entry name" value="FAD/NAD(P)-binding domain"/>
    <property type="match status" value="1"/>
</dbReference>
<protein>
    <submittedName>
        <fullName evidence="6">NAD(P)/FAD-dependent oxidoreductase</fullName>
    </submittedName>
</protein>
<dbReference type="Proteomes" id="UP001604335">
    <property type="component" value="Unassembled WGS sequence"/>
</dbReference>
<dbReference type="Pfam" id="PF03486">
    <property type="entry name" value="HI0933_like"/>
    <property type="match status" value="1"/>
</dbReference>
<dbReference type="EMBL" id="JAZAQF010000001">
    <property type="protein sequence ID" value="MFG3816169.1"/>
    <property type="molecule type" value="Genomic_DNA"/>
</dbReference>
<dbReference type="PANTHER" id="PTHR42887:SF2">
    <property type="entry name" value="OS12G0638800 PROTEIN"/>
    <property type="match status" value="1"/>
</dbReference>
<reference evidence="7" key="1">
    <citation type="journal article" date="2024" name="Algal Res.">
        <title>Biochemical, toxicological and genomic investigation of a high-biomass producing Limnothrix strain isolated from Italian shallow drinking water reservoir.</title>
        <authorList>
            <person name="Simonazzi M."/>
            <person name="Shishido T.K."/>
            <person name="Delbaje E."/>
            <person name="Wahlsten M."/>
            <person name="Fewer D.P."/>
            <person name="Sivonen K."/>
            <person name="Pezzolesi L."/>
            <person name="Pistocchi R."/>
        </authorList>
    </citation>
    <scope>NUCLEOTIDE SEQUENCE [LARGE SCALE GENOMIC DNA]</scope>
    <source>
        <strain evidence="7">LRLZ20PSL1</strain>
    </source>
</reference>
<dbReference type="SUPFAM" id="SSF160996">
    <property type="entry name" value="HI0933 insert domain-like"/>
    <property type="match status" value="1"/>
</dbReference>
<dbReference type="Pfam" id="PF22780">
    <property type="entry name" value="HI0933_like_1st"/>
    <property type="match status" value="1"/>
</dbReference>
<dbReference type="PRINTS" id="PR00411">
    <property type="entry name" value="PNDRDTASEI"/>
</dbReference>
<dbReference type="InterPro" id="IPR023166">
    <property type="entry name" value="BaiN-like_dom_sf"/>
</dbReference>
<dbReference type="InterPro" id="IPR057661">
    <property type="entry name" value="RsdA/BaiN/AoA(So)_Rossmann"/>
</dbReference>
<evidence type="ECO:0000256" key="1">
    <source>
        <dbReference type="ARBA" id="ARBA00001974"/>
    </source>
</evidence>
<name>A0ABW7C4L3_9CYAN</name>
<keyword evidence="3" id="KW-0274">FAD</keyword>
<dbReference type="NCBIfam" id="TIGR00275">
    <property type="entry name" value="aminoacetone oxidase family FAD-binding enzyme"/>
    <property type="match status" value="1"/>
</dbReference>
<dbReference type="InterPro" id="IPR004792">
    <property type="entry name" value="BaiN-like"/>
</dbReference>
<dbReference type="SUPFAM" id="SSF51905">
    <property type="entry name" value="FAD/NAD(P)-binding domain"/>
    <property type="match status" value="1"/>
</dbReference>
<feature type="domain" description="RsdA/BaiN/AoA(So)-like Rossmann fold-like" evidence="4">
    <location>
        <begin position="14"/>
        <end position="422"/>
    </location>
</feature>
<gene>
    <name evidence="6" type="ORF">VPK24_00850</name>
</gene>
<evidence type="ECO:0000259" key="4">
    <source>
        <dbReference type="Pfam" id="PF03486"/>
    </source>
</evidence>
<dbReference type="Gene3D" id="2.40.30.10">
    <property type="entry name" value="Translation factors"/>
    <property type="match status" value="1"/>
</dbReference>
<accession>A0ABW7C4L3</accession>
<dbReference type="RefSeq" id="WP_393009866.1">
    <property type="nucleotide sequence ID" value="NZ_JAZAQF010000001.1"/>
</dbReference>
<keyword evidence="7" id="KW-1185">Reference proteome</keyword>
<dbReference type="InterPro" id="IPR036188">
    <property type="entry name" value="FAD/NAD-bd_sf"/>
</dbReference>
<evidence type="ECO:0000256" key="3">
    <source>
        <dbReference type="ARBA" id="ARBA00022827"/>
    </source>
</evidence>
<evidence type="ECO:0000313" key="7">
    <source>
        <dbReference type="Proteomes" id="UP001604335"/>
    </source>
</evidence>
<dbReference type="Gene3D" id="1.10.8.260">
    <property type="entry name" value="HI0933 insert domain-like"/>
    <property type="match status" value="1"/>
</dbReference>
<evidence type="ECO:0000256" key="2">
    <source>
        <dbReference type="ARBA" id="ARBA00022630"/>
    </source>
</evidence>
<evidence type="ECO:0000259" key="5">
    <source>
        <dbReference type="Pfam" id="PF22780"/>
    </source>
</evidence>
<evidence type="ECO:0000313" key="6">
    <source>
        <dbReference type="EMBL" id="MFG3816169.1"/>
    </source>
</evidence>
<proteinExistence type="predicted"/>
<dbReference type="InterPro" id="IPR055178">
    <property type="entry name" value="RsdA/BaiN/AoA(So)-like_dom"/>
</dbReference>
<dbReference type="PRINTS" id="PR00368">
    <property type="entry name" value="FADPNR"/>
</dbReference>
<dbReference type="PANTHER" id="PTHR42887">
    <property type="entry name" value="OS12G0638800 PROTEIN"/>
    <property type="match status" value="1"/>
</dbReference>
<keyword evidence="2" id="KW-0285">Flavoprotein</keyword>
<sequence>MSLDDRPNMNRSGRVVVVGGGAAGFFGAIACARANADLDVTVLEAGPQFLSKVLISGGGRCNVTHACFEPSQLVQHYPRGAKALRGVFSRFQPRDTVTWFVGEGVLLKTEPDGRMFPITDRSSTIADCLMRAAERAGVRLRSRAAVSNITHEAGQFQVQLRSGEILTADRVLLATGSQPTAYRWAAGLGHPIVSPVPSLFTLAIPDPRLDTLAGLAVERAQVRLVLPEADRGGKGKKPPDSEQIGPVLITHWGLSGPAVLRLSAWAARSLHEAHYRALLRVNWLGTASAEEARDRLRTLKQQNPRKAVSTAGPPELPKRLWQKLVEAVGVAADFRWADLPKGPIEALVRELVQGEFKITGKAVFKEEFVICGGIDLKSVDFKTLESRSCPGLHFAGEILDIDGITGGFNFQSAWSTGWIAGQAIAQGVAAAPLGVNQG</sequence>
<comment type="cofactor">
    <cofactor evidence="1">
        <name>FAD</name>
        <dbReference type="ChEBI" id="CHEBI:57692"/>
    </cofactor>
</comment>
<dbReference type="PROSITE" id="PS51257">
    <property type="entry name" value="PROKAR_LIPOPROTEIN"/>
    <property type="match status" value="1"/>
</dbReference>
<feature type="domain" description="RsdA/BaiN/AoA(So)-like insert" evidence="5">
    <location>
        <begin position="196"/>
        <end position="369"/>
    </location>
</feature>